<proteinExistence type="inferred from homology"/>
<gene>
    <name evidence="9" type="ORF">CBZ_28170</name>
</gene>
<dbReference type="PANTHER" id="PTHR36122:SF2">
    <property type="entry name" value="NICOTINAMIDE RIBOSIDE TRANSPORTER PNUC"/>
    <property type="match status" value="1"/>
</dbReference>
<keyword evidence="5 8" id="KW-0812">Transmembrane</keyword>
<dbReference type="AlphaFoldDB" id="A0A402DUE0"/>
<keyword evidence="3" id="KW-0813">Transport</keyword>
<evidence type="ECO:0000256" key="5">
    <source>
        <dbReference type="ARBA" id="ARBA00022692"/>
    </source>
</evidence>
<dbReference type="InterPro" id="IPR006419">
    <property type="entry name" value="NMN_transpt_PnuC"/>
</dbReference>
<comment type="similarity">
    <text evidence="2">Belongs to the nicotinamide ribonucleoside (NR) uptake permease (TC 4.B.1) family.</text>
</comment>
<evidence type="ECO:0000313" key="9">
    <source>
        <dbReference type="EMBL" id="GCE77761.1"/>
    </source>
</evidence>
<dbReference type="RefSeq" id="WP_130782378.1">
    <property type="nucleotide sequence ID" value="NZ_BIMR01000248.1"/>
</dbReference>
<evidence type="ECO:0000313" key="10">
    <source>
        <dbReference type="Proteomes" id="UP000289954"/>
    </source>
</evidence>
<accession>A0A402DUE0</accession>
<dbReference type="Proteomes" id="UP000289954">
    <property type="component" value="Unassembled WGS sequence"/>
</dbReference>
<dbReference type="NCBIfam" id="TIGR01528">
    <property type="entry name" value="NMN_trans_PnuC"/>
    <property type="match status" value="1"/>
</dbReference>
<sequence>MTWVEILGFVSGAACVWLATRQSVWNFPVGIANNLLFLWLFTSTGLYANAGLQVVFAALAVLGWVWWVRGGADHGTLVVTRTPRWVWVAGAGAVVLATAGLTALLAGTTDAAAPFWDALTTSSSLVAQVMLGRKWLGSWAVWIATDVVLVGLYASQGLYLTAVLYAGFIGLCVLGWRDWRRTLAARQAPVPSDDDVTVAA</sequence>
<dbReference type="OrthoDB" id="9791248at2"/>
<feature type="transmembrane region" description="Helical" evidence="8">
    <location>
        <begin position="36"/>
        <end position="65"/>
    </location>
</feature>
<keyword evidence="10" id="KW-1185">Reference proteome</keyword>
<dbReference type="Pfam" id="PF04973">
    <property type="entry name" value="NMN_transporter"/>
    <property type="match status" value="1"/>
</dbReference>
<reference evidence="9 10" key="1">
    <citation type="submission" date="2019-01" db="EMBL/GenBank/DDBJ databases">
        <title>Draft genome sequence of Cellulomonas takizawaensis strain TKZ-21.</title>
        <authorList>
            <person name="Yamamura H."/>
            <person name="Hayashi T."/>
            <person name="Hamada M."/>
            <person name="Serisawa Y."/>
            <person name="Matsuyama K."/>
            <person name="Nakagawa Y."/>
            <person name="Otoguro M."/>
            <person name="Yanagida F."/>
            <person name="Hayakawa M."/>
        </authorList>
    </citation>
    <scope>NUCLEOTIDE SEQUENCE [LARGE SCALE GENOMIC DNA]</scope>
    <source>
        <strain evidence="9 10">NBRC12680</strain>
    </source>
</reference>
<evidence type="ECO:0000256" key="7">
    <source>
        <dbReference type="ARBA" id="ARBA00023136"/>
    </source>
</evidence>
<comment type="subcellular location">
    <subcellularLocation>
        <location evidence="1">Cell membrane</location>
        <topology evidence="1">Multi-pass membrane protein</topology>
    </subcellularLocation>
</comment>
<dbReference type="PANTHER" id="PTHR36122">
    <property type="entry name" value="NICOTINAMIDE RIBOSIDE TRANSPORTER PNUC"/>
    <property type="match status" value="1"/>
</dbReference>
<feature type="transmembrane region" description="Helical" evidence="8">
    <location>
        <begin position="85"/>
        <end position="106"/>
    </location>
</feature>
<comment type="caution">
    <text evidence="9">The sequence shown here is derived from an EMBL/GenBank/DDBJ whole genome shotgun (WGS) entry which is preliminary data.</text>
</comment>
<evidence type="ECO:0000256" key="2">
    <source>
        <dbReference type="ARBA" id="ARBA00006669"/>
    </source>
</evidence>
<dbReference type="GO" id="GO:0034257">
    <property type="term" value="F:nicotinamide riboside transmembrane transporter activity"/>
    <property type="evidence" value="ECO:0007669"/>
    <property type="project" value="InterPro"/>
</dbReference>
<feature type="transmembrane region" description="Helical" evidence="8">
    <location>
        <begin position="159"/>
        <end position="176"/>
    </location>
</feature>
<organism evidence="9 10">
    <name type="scientific">Cellulomonas biazotea</name>
    <dbReference type="NCBI Taxonomy" id="1709"/>
    <lineage>
        <taxon>Bacteria</taxon>
        <taxon>Bacillati</taxon>
        <taxon>Actinomycetota</taxon>
        <taxon>Actinomycetes</taxon>
        <taxon>Micrococcales</taxon>
        <taxon>Cellulomonadaceae</taxon>
        <taxon>Cellulomonas</taxon>
    </lineage>
</organism>
<evidence type="ECO:0000256" key="4">
    <source>
        <dbReference type="ARBA" id="ARBA00022475"/>
    </source>
</evidence>
<evidence type="ECO:0000256" key="6">
    <source>
        <dbReference type="ARBA" id="ARBA00022989"/>
    </source>
</evidence>
<protein>
    <submittedName>
        <fullName evidence="9">Transporter</fullName>
    </submittedName>
</protein>
<name>A0A402DUE0_9CELL</name>
<dbReference type="EMBL" id="BIMR01000248">
    <property type="protein sequence ID" value="GCE77761.1"/>
    <property type="molecule type" value="Genomic_DNA"/>
</dbReference>
<evidence type="ECO:0000256" key="3">
    <source>
        <dbReference type="ARBA" id="ARBA00022448"/>
    </source>
</evidence>
<evidence type="ECO:0000256" key="1">
    <source>
        <dbReference type="ARBA" id="ARBA00004651"/>
    </source>
</evidence>
<keyword evidence="7 8" id="KW-0472">Membrane</keyword>
<evidence type="ECO:0000256" key="8">
    <source>
        <dbReference type="SAM" id="Phobius"/>
    </source>
</evidence>
<keyword evidence="4" id="KW-1003">Cell membrane</keyword>
<dbReference type="GO" id="GO:0005886">
    <property type="term" value="C:plasma membrane"/>
    <property type="evidence" value="ECO:0007669"/>
    <property type="project" value="UniProtKB-SubCell"/>
</dbReference>
<keyword evidence="6 8" id="KW-1133">Transmembrane helix</keyword>